<dbReference type="PANTHER" id="PTHR30332">
    <property type="entry name" value="PROBABLE GENERAL SECRETION PATHWAY PROTEIN D"/>
    <property type="match status" value="1"/>
</dbReference>
<evidence type="ECO:0000256" key="3">
    <source>
        <dbReference type="ARBA" id="ARBA00023136"/>
    </source>
</evidence>
<evidence type="ECO:0000313" key="9">
    <source>
        <dbReference type="EMBL" id="GLI57658.1"/>
    </source>
</evidence>
<comment type="subcellular location">
    <subcellularLocation>
        <location evidence="5">Cell outer membrane</location>
    </subcellularLocation>
    <subcellularLocation>
        <location evidence="1">Membrane</location>
    </subcellularLocation>
</comment>
<dbReference type="Gene3D" id="2.60.40.1120">
    <property type="entry name" value="Carboxypeptidase-like, regulatory domain"/>
    <property type="match status" value="1"/>
</dbReference>
<name>A0A9W6GN93_9FUSO</name>
<gene>
    <name evidence="9" type="ORF">PM10SUCC1_31720</name>
</gene>
<dbReference type="PRINTS" id="PR00811">
    <property type="entry name" value="BCTERIALGSPD"/>
</dbReference>
<dbReference type="AlphaFoldDB" id="A0A9W6GN93"/>
<dbReference type="Pfam" id="PF03958">
    <property type="entry name" value="Secretin_N"/>
    <property type="match status" value="1"/>
</dbReference>
<evidence type="ECO:0000259" key="6">
    <source>
        <dbReference type="Pfam" id="PF00263"/>
    </source>
</evidence>
<dbReference type="GO" id="GO:0009306">
    <property type="term" value="P:protein secretion"/>
    <property type="evidence" value="ECO:0007669"/>
    <property type="project" value="InterPro"/>
</dbReference>
<keyword evidence="2" id="KW-0732">Signal</keyword>
<dbReference type="InterPro" id="IPR055074">
    <property type="entry name" value="NOMO1-3_2nd"/>
</dbReference>
<dbReference type="PANTHER" id="PTHR30332:SF24">
    <property type="entry name" value="SECRETIN GSPD-RELATED"/>
    <property type="match status" value="1"/>
</dbReference>
<evidence type="ECO:0000256" key="2">
    <source>
        <dbReference type="ARBA" id="ARBA00022729"/>
    </source>
</evidence>
<keyword evidence="3" id="KW-0472">Membrane</keyword>
<dbReference type="GO" id="GO:0015627">
    <property type="term" value="C:type II protein secretion system complex"/>
    <property type="evidence" value="ECO:0007669"/>
    <property type="project" value="TreeGrafter"/>
</dbReference>
<dbReference type="InterPro" id="IPR004846">
    <property type="entry name" value="T2SS/T3SS_dom"/>
</dbReference>
<dbReference type="SUPFAM" id="SSF49464">
    <property type="entry name" value="Carboxypeptidase regulatory domain-like"/>
    <property type="match status" value="1"/>
</dbReference>
<dbReference type="Gene3D" id="3.30.1370.120">
    <property type="match status" value="1"/>
</dbReference>
<reference evidence="9" key="1">
    <citation type="submission" date="2022-12" db="EMBL/GenBank/DDBJ databases">
        <title>Reference genome sequencing for broad-spectrum identification of bacterial and archaeal isolates by mass spectrometry.</title>
        <authorList>
            <person name="Sekiguchi Y."/>
            <person name="Tourlousse D.M."/>
        </authorList>
    </citation>
    <scope>NUCLEOTIDE SEQUENCE</scope>
    <source>
        <strain evidence="9">10succ1</strain>
    </source>
</reference>
<evidence type="ECO:0000256" key="4">
    <source>
        <dbReference type="RuleBase" id="RU004003"/>
    </source>
</evidence>
<evidence type="ECO:0000256" key="5">
    <source>
        <dbReference type="RuleBase" id="RU004004"/>
    </source>
</evidence>
<sequence>MVMKKWVVGVLLLAICNIALGETLTKLDKQMVAARFSSEIDFKDVALSDALSVLSKSTGVTMVADSSAKGTALDLYIGRGKNLKEVVDTLKVTNNLKTKVVGDVLVFSKRSGAAVGDNTLVGKVTAEGYESGLNGVSISLLNSGLNPIKTQYKGMFIMESVNPGIYILKAEIPGYEVAGELIEVKGAQNNFIEIQLKKEYPEGYAGTGEPVDDRGVRGRLLGQVRDESGGELITERVTLKHAFPEDVKNVLESSLREIEVAAFDKLNMVIIKGTPSNLVPAKKLIEDLDTPLKQVRITAQILDVTDNLFESLGFDWYYDSNGTLPKDSNGNTINQGTSGTGLESLGRTIGIGNVFSTNLSMVRTFNGGDDVLGVAVNMLQSTQDLAISAVPSIVIVNGEEAEFKITDEVIVGQEEVEEDNDITRTTPLFEEAGLIFKVKPTIREGVNEEDTILLSVDTEVSNFNLKDDGTTSNGGTFNEDGGSKSIRNITTRVTVKSGESLFIGGLKRAEVANTISKVPLLGDLPGIGFLFRKEGVSNEMRDIFIKIKAEIVTVDNAQTDIDLKGFKSTELHRMERDIKDHRKIYPRIPATPQIIGTPNLFSE</sequence>
<evidence type="ECO:0000313" key="10">
    <source>
        <dbReference type="Proteomes" id="UP001144471"/>
    </source>
</evidence>
<keyword evidence="5" id="KW-0813">Transport</keyword>
<comment type="similarity">
    <text evidence="4">Belongs to the bacterial secretin family.</text>
</comment>
<dbReference type="GO" id="GO:0009279">
    <property type="term" value="C:cell outer membrane"/>
    <property type="evidence" value="ECO:0007669"/>
    <property type="project" value="UniProtKB-SubCell"/>
</dbReference>
<feature type="domain" description="Type II/III secretion system secretin-like" evidence="6">
    <location>
        <begin position="379"/>
        <end position="552"/>
    </location>
</feature>
<dbReference type="InterPro" id="IPR050810">
    <property type="entry name" value="Bact_Secretion_Sys_Channel"/>
</dbReference>
<organism evidence="9 10">
    <name type="scientific">Propionigenium maris DSM 9537</name>
    <dbReference type="NCBI Taxonomy" id="1123000"/>
    <lineage>
        <taxon>Bacteria</taxon>
        <taxon>Fusobacteriati</taxon>
        <taxon>Fusobacteriota</taxon>
        <taxon>Fusobacteriia</taxon>
        <taxon>Fusobacteriales</taxon>
        <taxon>Fusobacteriaceae</taxon>
        <taxon>Propionigenium</taxon>
    </lineage>
</organism>
<dbReference type="InterPro" id="IPR005644">
    <property type="entry name" value="NolW-like"/>
</dbReference>
<dbReference type="InterPro" id="IPR001775">
    <property type="entry name" value="GspD/PilQ"/>
</dbReference>
<dbReference type="EMBL" id="BSDY01000022">
    <property type="protein sequence ID" value="GLI57658.1"/>
    <property type="molecule type" value="Genomic_DNA"/>
</dbReference>
<comment type="caution">
    <text evidence="9">The sequence shown here is derived from an EMBL/GenBank/DDBJ whole genome shotgun (WGS) entry which is preliminary data.</text>
</comment>
<keyword evidence="10" id="KW-1185">Reference proteome</keyword>
<dbReference type="InterPro" id="IPR008969">
    <property type="entry name" value="CarboxyPept-like_regulatory"/>
</dbReference>
<dbReference type="Pfam" id="PF22904">
    <property type="entry name" value="NOMO1-like_2nd"/>
    <property type="match status" value="1"/>
</dbReference>
<feature type="domain" description="NOMO second beta-sandwich" evidence="8">
    <location>
        <begin position="120"/>
        <end position="190"/>
    </location>
</feature>
<accession>A0A9W6GN93</accession>
<proteinExistence type="inferred from homology"/>
<dbReference type="InterPro" id="IPR038591">
    <property type="entry name" value="NolW-like_sf"/>
</dbReference>
<dbReference type="Pfam" id="PF00263">
    <property type="entry name" value="Secretin"/>
    <property type="match status" value="1"/>
</dbReference>
<evidence type="ECO:0008006" key="11">
    <source>
        <dbReference type="Google" id="ProtNLM"/>
    </source>
</evidence>
<evidence type="ECO:0000256" key="1">
    <source>
        <dbReference type="ARBA" id="ARBA00004370"/>
    </source>
</evidence>
<protein>
    <recommendedName>
        <fullName evidence="11">General secretion pathway protein D</fullName>
    </recommendedName>
</protein>
<evidence type="ECO:0000259" key="8">
    <source>
        <dbReference type="Pfam" id="PF22904"/>
    </source>
</evidence>
<dbReference type="Proteomes" id="UP001144471">
    <property type="component" value="Unassembled WGS sequence"/>
</dbReference>
<feature type="domain" description="NolW-like" evidence="7">
    <location>
        <begin position="234"/>
        <end position="294"/>
    </location>
</feature>
<evidence type="ECO:0000259" key="7">
    <source>
        <dbReference type="Pfam" id="PF03958"/>
    </source>
</evidence>